<dbReference type="EMBL" id="SJPS01000005">
    <property type="protein sequence ID" value="TWU24668.1"/>
    <property type="molecule type" value="Genomic_DNA"/>
</dbReference>
<reference evidence="2 3" key="1">
    <citation type="submission" date="2019-02" db="EMBL/GenBank/DDBJ databases">
        <title>Deep-cultivation of Planctomycetes and their phenomic and genomic characterization uncovers novel biology.</title>
        <authorList>
            <person name="Wiegand S."/>
            <person name="Jogler M."/>
            <person name="Boedeker C."/>
            <person name="Pinto D."/>
            <person name="Vollmers J."/>
            <person name="Rivas-Marin E."/>
            <person name="Kohn T."/>
            <person name="Peeters S.H."/>
            <person name="Heuer A."/>
            <person name="Rast P."/>
            <person name="Oberbeckmann S."/>
            <person name="Bunk B."/>
            <person name="Jeske O."/>
            <person name="Meyerdierks A."/>
            <person name="Storesund J.E."/>
            <person name="Kallscheuer N."/>
            <person name="Luecker S."/>
            <person name="Lage O.M."/>
            <person name="Pohl T."/>
            <person name="Merkel B.J."/>
            <person name="Hornburger P."/>
            <person name="Mueller R.-W."/>
            <person name="Bruemmer F."/>
            <person name="Labrenz M."/>
            <person name="Spormann A.M."/>
            <person name="Op Den Camp H."/>
            <person name="Overmann J."/>
            <person name="Amann R."/>
            <person name="Jetten M.S.M."/>
            <person name="Mascher T."/>
            <person name="Medema M.H."/>
            <person name="Devos D.P."/>
            <person name="Kaster A.-K."/>
            <person name="Ovreas L."/>
            <person name="Rohde M."/>
            <person name="Galperin M.Y."/>
            <person name="Jogler C."/>
        </authorList>
    </citation>
    <scope>NUCLEOTIDE SEQUENCE [LARGE SCALE GENOMIC DNA]</scope>
    <source>
        <strain evidence="2 3">Pla144</strain>
    </source>
</reference>
<dbReference type="AlphaFoldDB" id="A0A5C6CJN9"/>
<dbReference type="OrthoDB" id="9773233at2"/>
<organism evidence="2 3">
    <name type="scientific">Bythopirellula polymerisocia</name>
    <dbReference type="NCBI Taxonomy" id="2528003"/>
    <lineage>
        <taxon>Bacteria</taxon>
        <taxon>Pseudomonadati</taxon>
        <taxon>Planctomycetota</taxon>
        <taxon>Planctomycetia</taxon>
        <taxon>Pirellulales</taxon>
        <taxon>Lacipirellulaceae</taxon>
        <taxon>Bythopirellula</taxon>
    </lineage>
</organism>
<dbReference type="SUPFAM" id="SSF51905">
    <property type="entry name" value="FAD/NAD(P)-binding domain"/>
    <property type="match status" value="1"/>
</dbReference>
<dbReference type="Proteomes" id="UP000318437">
    <property type="component" value="Unassembled WGS sequence"/>
</dbReference>
<name>A0A5C6CJN9_9BACT</name>
<dbReference type="Pfam" id="PF00070">
    <property type="entry name" value="Pyr_redox"/>
    <property type="match status" value="1"/>
</dbReference>
<protein>
    <recommendedName>
        <fullName evidence="1">Pyridine nucleotide-disulphide oxidoreductase N-terminal domain-containing protein</fullName>
    </recommendedName>
</protein>
<sequence length="227" mass="24774">MDDDSQPRVVILGAGPIGLETALYARYLGYSAEVIERSVQPAQSMHDAGEILLNGSFGEHASTLGVAALKAQDSKWHCPAGSAKLSASEYCQCYLRPLAESDLLADSLHLGMEVQRISHDDEDGWRISCHSSSGHESVFTSEVVLDISGTDSDHFVKVEGEDQVDESTEPLSFLNPAPDYYVLGSKSRQSSFEFRFVEGLAQIRELFAILGEREDLDVYTTMPPIAG</sequence>
<gene>
    <name evidence="2" type="ORF">Pla144_35540</name>
</gene>
<dbReference type="Gene3D" id="3.50.50.60">
    <property type="entry name" value="FAD/NAD(P)-binding domain"/>
    <property type="match status" value="1"/>
</dbReference>
<dbReference type="InterPro" id="IPR039648">
    <property type="entry name" value="DHPH_N"/>
</dbReference>
<dbReference type="InterPro" id="IPR036188">
    <property type="entry name" value="FAD/NAD-bd_sf"/>
</dbReference>
<evidence type="ECO:0000313" key="3">
    <source>
        <dbReference type="Proteomes" id="UP000318437"/>
    </source>
</evidence>
<feature type="domain" description="Pyridine nucleotide-disulphide oxidoreductase N-terminal" evidence="1">
    <location>
        <begin position="8"/>
        <end position="44"/>
    </location>
</feature>
<evidence type="ECO:0000259" key="1">
    <source>
        <dbReference type="Pfam" id="PF00070"/>
    </source>
</evidence>
<comment type="caution">
    <text evidence="2">The sequence shown here is derived from an EMBL/GenBank/DDBJ whole genome shotgun (WGS) entry which is preliminary data.</text>
</comment>
<dbReference type="RefSeq" id="WP_146451893.1">
    <property type="nucleotide sequence ID" value="NZ_SJPS01000005.1"/>
</dbReference>
<accession>A0A5C6CJN9</accession>
<keyword evidence="3" id="KW-1185">Reference proteome</keyword>
<evidence type="ECO:0000313" key="2">
    <source>
        <dbReference type="EMBL" id="TWU24668.1"/>
    </source>
</evidence>
<proteinExistence type="predicted"/>